<dbReference type="Pfam" id="PF00512">
    <property type="entry name" value="HisKA"/>
    <property type="match status" value="1"/>
</dbReference>
<dbReference type="PANTHER" id="PTHR43065">
    <property type="entry name" value="SENSOR HISTIDINE KINASE"/>
    <property type="match status" value="1"/>
</dbReference>
<dbReference type="EMBL" id="JBHLWN010000025">
    <property type="protein sequence ID" value="MFC0212070.1"/>
    <property type="molecule type" value="Genomic_DNA"/>
</dbReference>
<evidence type="ECO:0000256" key="7">
    <source>
        <dbReference type="ARBA" id="ARBA00022840"/>
    </source>
</evidence>
<dbReference type="PRINTS" id="PR00344">
    <property type="entry name" value="BCTRLSENSOR"/>
</dbReference>
<keyword evidence="4" id="KW-0808">Transferase</keyword>
<keyword evidence="3" id="KW-0597">Phosphoprotein</keyword>
<comment type="caution">
    <text evidence="10">The sequence shown here is derived from an EMBL/GenBank/DDBJ whole genome shotgun (WGS) entry which is preliminary data.</text>
</comment>
<dbReference type="Pfam" id="PF02518">
    <property type="entry name" value="HATPase_c"/>
    <property type="match status" value="1"/>
</dbReference>
<accession>A0ABV6DHF7</accession>
<keyword evidence="8" id="KW-0902">Two-component regulatory system</keyword>
<dbReference type="InterPro" id="IPR036097">
    <property type="entry name" value="HisK_dim/P_sf"/>
</dbReference>
<dbReference type="GO" id="GO:0005524">
    <property type="term" value="F:ATP binding"/>
    <property type="evidence" value="ECO:0007669"/>
    <property type="project" value="UniProtKB-KW"/>
</dbReference>
<evidence type="ECO:0000259" key="9">
    <source>
        <dbReference type="PROSITE" id="PS50109"/>
    </source>
</evidence>
<dbReference type="InterPro" id="IPR003594">
    <property type="entry name" value="HATPase_dom"/>
</dbReference>
<organism evidence="10 11">
    <name type="scientific">Paenibacillus chartarius</name>
    <dbReference type="NCBI Taxonomy" id="747481"/>
    <lineage>
        <taxon>Bacteria</taxon>
        <taxon>Bacillati</taxon>
        <taxon>Bacillota</taxon>
        <taxon>Bacilli</taxon>
        <taxon>Bacillales</taxon>
        <taxon>Paenibacillaceae</taxon>
        <taxon>Paenibacillus</taxon>
    </lineage>
</organism>
<sequence>MADEQRKEHSRIDELQRLSAIGQISAGIAHEIRNPLTAVKGFLQLIQREYDSRYWDIINSELEQAISTVQNLLVVSKPELNDESSAELNLCQLLESTLSLFDNELYRVNIEKRFYDTNSLIYGKRNQLKRALFNLLKNAFEAIEGEGSITVEHYRSDDHICLHIRDTGKGIPGDKLPLLGTPFFSTKADIGTGLGLSQVYNTFYGHNATIAVNSEEGQGTEFTIRIPLSEQSMEERMHTNLIIEKNMNVKQFFEANRQHFNRQLEKEAQNSFEIVSGLKFVTTQDLLDHANQILSLIHDGMTQEIIQLAHERGLAWARSDVGEVRRADHDEDGVVLRIA</sequence>
<dbReference type="InterPro" id="IPR005467">
    <property type="entry name" value="His_kinase_dom"/>
</dbReference>
<evidence type="ECO:0000256" key="8">
    <source>
        <dbReference type="ARBA" id="ARBA00023012"/>
    </source>
</evidence>
<keyword evidence="11" id="KW-1185">Reference proteome</keyword>
<dbReference type="SMART" id="SM00388">
    <property type="entry name" value="HisKA"/>
    <property type="match status" value="1"/>
</dbReference>
<evidence type="ECO:0000256" key="6">
    <source>
        <dbReference type="ARBA" id="ARBA00022777"/>
    </source>
</evidence>
<dbReference type="CDD" id="cd00082">
    <property type="entry name" value="HisKA"/>
    <property type="match status" value="1"/>
</dbReference>
<dbReference type="RefSeq" id="WP_377469141.1">
    <property type="nucleotide sequence ID" value="NZ_JBHLWN010000025.1"/>
</dbReference>
<dbReference type="SMART" id="SM00387">
    <property type="entry name" value="HATPase_c"/>
    <property type="match status" value="1"/>
</dbReference>
<dbReference type="Gene3D" id="3.30.565.10">
    <property type="entry name" value="Histidine kinase-like ATPase, C-terminal domain"/>
    <property type="match status" value="1"/>
</dbReference>
<dbReference type="InterPro" id="IPR036890">
    <property type="entry name" value="HATPase_C_sf"/>
</dbReference>
<proteinExistence type="predicted"/>
<evidence type="ECO:0000313" key="11">
    <source>
        <dbReference type="Proteomes" id="UP001589776"/>
    </source>
</evidence>
<dbReference type="InterPro" id="IPR004358">
    <property type="entry name" value="Sig_transdc_His_kin-like_C"/>
</dbReference>
<dbReference type="Gene3D" id="1.10.287.130">
    <property type="match status" value="1"/>
</dbReference>
<evidence type="ECO:0000256" key="1">
    <source>
        <dbReference type="ARBA" id="ARBA00000085"/>
    </source>
</evidence>
<evidence type="ECO:0000256" key="5">
    <source>
        <dbReference type="ARBA" id="ARBA00022741"/>
    </source>
</evidence>
<gene>
    <name evidence="10" type="ORF">ACFFK0_06315</name>
</gene>
<dbReference type="PANTHER" id="PTHR43065:SF10">
    <property type="entry name" value="PEROXIDE STRESS-ACTIVATED HISTIDINE KINASE MAK3"/>
    <property type="match status" value="1"/>
</dbReference>
<evidence type="ECO:0000256" key="2">
    <source>
        <dbReference type="ARBA" id="ARBA00012438"/>
    </source>
</evidence>
<evidence type="ECO:0000313" key="10">
    <source>
        <dbReference type="EMBL" id="MFC0212070.1"/>
    </source>
</evidence>
<feature type="domain" description="Histidine kinase" evidence="9">
    <location>
        <begin position="27"/>
        <end position="230"/>
    </location>
</feature>
<evidence type="ECO:0000256" key="3">
    <source>
        <dbReference type="ARBA" id="ARBA00022553"/>
    </source>
</evidence>
<protein>
    <recommendedName>
        <fullName evidence="2">histidine kinase</fullName>
        <ecNumber evidence="2">2.7.13.3</ecNumber>
    </recommendedName>
</protein>
<keyword evidence="7 10" id="KW-0067">ATP-binding</keyword>
<keyword evidence="5" id="KW-0547">Nucleotide-binding</keyword>
<comment type="catalytic activity">
    <reaction evidence="1">
        <text>ATP + protein L-histidine = ADP + protein N-phospho-L-histidine.</text>
        <dbReference type="EC" id="2.7.13.3"/>
    </reaction>
</comment>
<dbReference type="SUPFAM" id="SSF55874">
    <property type="entry name" value="ATPase domain of HSP90 chaperone/DNA topoisomerase II/histidine kinase"/>
    <property type="match status" value="1"/>
</dbReference>
<name>A0ABV6DHF7_9BACL</name>
<dbReference type="InterPro" id="IPR003661">
    <property type="entry name" value="HisK_dim/P_dom"/>
</dbReference>
<dbReference type="EC" id="2.7.13.3" evidence="2"/>
<dbReference type="SUPFAM" id="SSF47384">
    <property type="entry name" value="Homodimeric domain of signal transducing histidine kinase"/>
    <property type="match status" value="1"/>
</dbReference>
<keyword evidence="6" id="KW-0418">Kinase</keyword>
<dbReference type="Proteomes" id="UP001589776">
    <property type="component" value="Unassembled WGS sequence"/>
</dbReference>
<reference evidence="10 11" key="1">
    <citation type="submission" date="2024-09" db="EMBL/GenBank/DDBJ databases">
        <authorList>
            <person name="Sun Q."/>
            <person name="Mori K."/>
        </authorList>
    </citation>
    <scope>NUCLEOTIDE SEQUENCE [LARGE SCALE GENOMIC DNA]</scope>
    <source>
        <strain evidence="10 11">CCM 7759</strain>
    </source>
</reference>
<evidence type="ECO:0000256" key="4">
    <source>
        <dbReference type="ARBA" id="ARBA00022679"/>
    </source>
</evidence>
<dbReference type="PROSITE" id="PS50109">
    <property type="entry name" value="HIS_KIN"/>
    <property type="match status" value="1"/>
</dbReference>